<dbReference type="Proteomes" id="UP000611554">
    <property type="component" value="Unassembled WGS sequence"/>
</dbReference>
<reference evidence="3" key="1">
    <citation type="journal article" date="2019" name="Int. J. Syst. Evol. Microbiol.">
        <title>The Global Catalogue of Microorganisms (GCM) 10K type strain sequencing project: providing services to taxonomists for standard genome sequencing and annotation.</title>
        <authorList>
            <consortium name="The Broad Institute Genomics Platform"/>
            <consortium name="The Broad Institute Genome Sequencing Center for Infectious Disease"/>
            <person name="Wu L."/>
            <person name="Ma J."/>
        </authorList>
    </citation>
    <scope>NUCLEOTIDE SEQUENCE [LARGE SCALE GENOMIC DNA]</scope>
    <source>
        <strain evidence="3">JCM 3115</strain>
    </source>
</reference>
<gene>
    <name evidence="2" type="ORF">GCM10010140_35370</name>
</gene>
<comment type="caution">
    <text evidence="2">The sequence shown here is derived from an EMBL/GenBank/DDBJ whole genome shotgun (WGS) entry which is preliminary data.</text>
</comment>
<evidence type="ECO:0000313" key="3">
    <source>
        <dbReference type="Proteomes" id="UP000611554"/>
    </source>
</evidence>
<name>A0ABQ2QYM5_9ACTN</name>
<feature type="region of interest" description="Disordered" evidence="1">
    <location>
        <begin position="1"/>
        <end position="25"/>
    </location>
</feature>
<sequence length="53" mass="5532">MPVELPPGLAFGKNAAGQPTVTGKDGKALTQVRPTLLQDAKAIAVLQNHRIAQ</sequence>
<dbReference type="EMBL" id="BMQJ01000008">
    <property type="protein sequence ID" value="GGQ02228.1"/>
    <property type="molecule type" value="Genomic_DNA"/>
</dbReference>
<keyword evidence="3" id="KW-1185">Reference proteome</keyword>
<evidence type="ECO:0000256" key="1">
    <source>
        <dbReference type="SAM" id="MobiDB-lite"/>
    </source>
</evidence>
<protein>
    <submittedName>
        <fullName evidence="2">Uncharacterized protein</fullName>
    </submittedName>
</protein>
<organism evidence="2 3">
    <name type="scientific">Streptosporangium pseudovulgare</name>
    <dbReference type="NCBI Taxonomy" id="35765"/>
    <lineage>
        <taxon>Bacteria</taxon>
        <taxon>Bacillati</taxon>
        <taxon>Actinomycetota</taxon>
        <taxon>Actinomycetes</taxon>
        <taxon>Streptosporangiales</taxon>
        <taxon>Streptosporangiaceae</taxon>
        <taxon>Streptosporangium</taxon>
    </lineage>
</organism>
<accession>A0ABQ2QYM5</accession>
<proteinExistence type="predicted"/>
<evidence type="ECO:0000313" key="2">
    <source>
        <dbReference type="EMBL" id="GGQ02228.1"/>
    </source>
</evidence>